<comment type="caution">
    <text evidence="1">The sequence shown here is derived from an EMBL/GenBank/DDBJ whole genome shotgun (WGS) entry which is preliminary data.</text>
</comment>
<proteinExistence type="predicted"/>
<dbReference type="Proteomes" id="UP001154282">
    <property type="component" value="Unassembled WGS sequence"/>
</dbReference>
<evidence type="ECO:0000313" key="2">
    <source>
        <dbReference type="Proteomes" id="UP001154282"/>
    </source>
</evidence>
<dbReference type="EMBL" id="CAMGYJ010000005">
    <property type="protein sequence ID" value="CAI0411776.1"/>
    <property type="molecule type" value="Genomic_DNA"/>
</dbReference>
<dbReference type="AlphaFoldDB" id="A0AAV0JT56"/>
<reference evidence="1" key="1">
    <citation type="submission" date="2022-08" db="EMBL/GenBank/DDBJ databases">
        <authorList>
            <person name="Gutierrez-Valencia J."/>
        </authorList>
    </citation>
    <scope>NUCLEOTIDE SEQUENCE</scope>
</reference>
<gene>
    <name evidence="1" type="ORF">LITE_LOCUS15296</name>
</gene>
<accession>A0AAV0JT56</accession>
<protein>
    <submittedName>
        <fullName evidence="1">Uncharacterized protein</fullName>
    </submittedName>
</protein>
<name>A0AAV0JT56_9ROSI</name>
<evidence type="ECO:0000313" key="1">
    <source>
        <dbReference type="EMBL" id="CAI0411776.1"/>
    </source>
</evidence>
<organism evidence="1 2">
    <name type="scientific">Linum tenue</name>
    <dbReference type="NCBI Taxonomy" id="586396"/>
    <lineage>
        <taxon>Eukaryota</taxon>
        <taxon>Viridiplantae</taxon>
        <taxon>Streptophyta</taxon>
        <taxon>Embryophyta</taxon>
        <taxon>Tracheophyta</taxon>
        <taxon>Spermatophyta</taxon>
        <taxon>Magnoliopsida</taxon>
        <taxon>eudicotyledons</taxon>
        <taxon>Gunneridae</taxon>
        <taxon>Pentapetalae</taxon>
        <taxon>rosids</taxon>
        <taxon>fabids</taxon>
        <taxon>Malpighiales</taxon>
        <taxon>Linaceae</taxon>
        <taxon>Linum</taxon>
    </lineage>
</organism>
<sequence length="34" mass="3905">MKTEVKIGHLKTESARISHDVVDMLLRYAATFEN</sequence>
<keyword evidence="2" id="KW-1185">Reference proteome</keyword>